<dbReference type="EMBL" id="JALJOU010000069">
    <property type="protein sequence ID" value="KAK9825892.1"/>
    <property type="molecule type" value="Genomic_DNA"/>
</dbReference>
<sequence>MTERNQNMQPTIKNLFSAMEKAATKPKPAPLAVVQAPAHCLVDEHAADLLKHYQSHVREAAKHKRKRGSAASGPSVPQRAGTRRSAAGAAEERNDEAALARQTSAEQEAADADGAQYLAGLKQLVTYGYVPDKITYRRLICLVRMHALHATPDLSLQAASLLYQLAQLYPCASLAERSGPDGQPAELYVRVSSHAWSATDSLRLDPTDAVDAEAGSCGSDLLRGPAILSHLVASLLGLACALSDPPARSGAGVGALFGEVLLLRHVVTELRRDLRARLAAGAGEHPAREAGAAQRQLLEGSTLWRLLTHQLCRAKELLLRLAEVIGLAADGAPPRATAPAAPLEAGAMTVEACGSLAGELLALMLECLGVAEAEGMFHSGSRARDCTLGVNVHRIGADRHLAEAFLGAARVLPGPPQKAALLAALPARDRMRFLTYLVAEKRSAGEGAFPLLDEMRKQANDPNRVAAYIDGHPAEALRCLAADLAAGRLSVSLARESGPGASPADVMAVIMAGLARAAAEALPRTGPGAAAVLAEVAVEADKATAALLATREAASLAPRWTAALALAHAALQSAQRTAAAISAT</sequence>
<name>A0AAW1QWL5_9CHLO</name>
<accession>A0AAW1QWL5</accession>
<evidence type="ECO:0000313" key="3">
    <source>
        <dbReference type="Proteomes" id="UP001445335"/>
    </source>
</evidence>
<reference evidence="2 3" key="1">
    <citation type="journal article" date="2024" name="Nat. Commun.">
        <title>Phylogenomics reveals the evolutionary origins of lichenization in chlorophyte algae.</title>
        <authorList>
            <person name="Puginier C."/>
            <person name="Libourel C."/>
            <person name="Otte J."/>
            <person name="Skaloud P."/>
            <person name="Haon M."/>
            <person name="Grisel S."/>
            <person name="Petersen M."/>
            <person name="Berrin J.G."/>
            <person name="Delaux P.M."/>
            <person name="Dal Grande F."/>
            <person name="Keller J."/>
        </authorList>
    </citation>
    <scope>NUCLEOTIDE SEQUENCE [LARGE SCALE GENOMIC DNA]</scope>
    <source>
        <strain evidence="2 3">SAG 245.80</strain>
    </source>
</reference>
<proteinExistence type="predicted"/>
<evidence type="ECO:0000256" key="1">
    <source>
        <dbReference type="SAM" id="MobiDB-lite"/>
    </source>
</evidence>
<comment type="caution">
    <text evidence="2">The sequence shown here is derived from an EMBL/GenBank/DDBJ whole genome shotgun (WGS) entry which is preliminary data.</text>
</comment>
<protein>
    <submittedName>
        <fullName evidence="2">Uncharacterized protein</fullName>
    </submittedName>
</protein>
<dbReference type="Proteomes" id="UP001445335">
    <property type="component" value="Unassembled WGS sequence"/>
</dbReference>
<keyword evidence="3" id="KW-1185">Reference proteome</keyword>
<evidence type="ECO:0000313" key="2">
    <source>
        <dbReference type="EMBL" id="KAK9825892.1"/>
    </source>
</evidence>
<feature type="compositionally biased region" description="Low complexity" evidence="1">
    <location>
        <begin position="79"/>
        <end position="89"/>
    </location>
</feature>
<dbReference type="AlphaFoldDB" id="A0AAW1QWL5"/>
<gene>
    <name evidence="2" type="ORF">WJX81_002200</name>
</gene>
<organism evidence="2 3">
    <name type="scientific">Elliptochloris bilobata</name>
    <dbReference type="NCBI Taxonomy" id="381761"/>
    <lineage>
        <taxon>Eukaryota</taxon>
        <taxon>Viridiplantae</taxon>
        <taxon>Chlorophyta</taxon>
        <taxon>core chlorophytes</taxon>
        <taxon>Trebouxiophyceae</taxon>
        <taxon>Trebouxiophyceae incertae sedis</taxon>
        <taxon>Elliptochloris clade</taxon>
        <taxon>Elliptochloris</taxon>
    </lineage>
</organism>
<feature type="region of interest" description="Disordered" evidence="1">
    <location>
        <begin position="57"/>
        <end position="95"/>
    </location>
</feature>